<dbReference type="PANTHER" id="PTHR42865">
    <property type="entry name" value="PROTON/GLUTAMATE-ASPARTATE SYMPORTER"/>
    <property type="match status" value="1"/>
</dbReference>
<evidence type="ECO:0000256" key="5">
    <source>
        <dbReference type="ARBA" id="ARBA00022989"/>
    </source>
</evidence>
<organism evidence="8 9">
    <name type="scientific">Pseudoalteromonas rubra</name>
    <dbReference type="NCBI Taxonomy" id="43658"/>
    <lineage>
        <taxon>Bacteria</taxon>
        <taxon>Pseudomonadati</taxon>
        <taxon>Pseudomonadota</taxon>
        <taxon>Gammaproteobacteria</taxon>
        <taxon>Alteromonadales</taxon>
        <taxon>Pseudoalteromonadaceae</taxon>
        <taxon>Pseudoalteromonas</taxon>
    </lineage>
</organism>
<dbReference type="GO" id="GO:0015293">
    <property type="term" value="F:symporter activity"/>
    <property type="evidence" value="ECO:0007669"/>
    <property type="project" value="UniProtKB-KW"/>
</dbReference>
<keyword evidence="5 7" id="KW-1133">Transmembrane helix</keyword>
<keyword evidence="3" id="KW-1003">Cell membrane</keyword>
<dbReference type="Gene3D" id="1.10.3860.10">
    <property type="entry name" value="Sodium:dicarboxylate symporter"/>
    <property type="match status" value="1"/>
</dbReference>
<evidence type="ECO:0000256" key="2">
    <source>
        <dbReference type="ARBA" id="ARBA00022448"/>
    </source>
</evidence>
<evidence type="ECO:0000256" key="7">
    <source>
        <dbReference type="SAM" id="Phobius"/>
    </source>
</evidence>
<accession>A0A0L0EP18</accession>
<dbReference type="EMBL" id="LFZX01000249">
    <property type="protein sequence ID" value="KNC65648.1"/>
    <property type="molecule type" value="Genomic_DNA"/>
</dbReference>
<feature type="transmembrane region" description="Helical" evidence="7">
    <location>
        <begin position="101"/>
        <end position="123"/>
    </location>
</feature>
<feature type="transmembrane region" description="Helical" evidence="7">
    <location>
        <begin position="376"/>
        <end position="399"/>
    </location>
</feature>
<feature type="transmembrane region" description="Helical" evidence="7">
    <location>
        <begin position="175"/>
        <end position="193"/>
    </location>
</feature>
<keyword evidence="4 7" id="KW-0812">Transmembrane</keyword>
<evidence type="ECO:0000256" key="3">
    <source>
        <dbReference type="ARBA" id="ARBA00022475"/>
    </source>
</evidence>
<name>A0A0L0EP18_9GAMM</name>
<dbReference type="InterPro" id="IPR036458">
    <property type="entry name" value="Na:dicarbo_symporter_sf"/>
</dbReference>
<keyword evidence="2" id="KW-0813">Transport</keyword>
<keyword evidence="6 7" id="KW-0472">Membrane</keyword>
<proteinExistence type="predicted"/>
<comment type="caution">
    <text evidence="8">The sequence shown here is derived from an EMBL/GenBank/DDBJ whole genome shotgun (WGS) entry which is preliminary data.</text>
</comment>
<dbReference type="PRINTS" id="PR00173">
    <property type="entry name" value="EDTRNSPORT"/>
</dbReference>
<feature type="transmembrane region" description="Helical" evidence="7">
    <location>
        <begin position="214"/>
        <end position="235"/>
    </location>
</feature>
<evidence type="ECO:0000256" key="1">
    <source>
        <dbReference type="ARBA" id="ARBA00004651"/>
    </source>
</evidence>
<protein>
    <submittedName>
        <fullName evidence="8">C4-dicarboxylate transporter</fullName>
    </submittedName>
</protein>
<dbReference type="InterPro" id="IPR001991">
    <property type="entry name" value="Na-dicarboxylate_symporter"/>
</dbReference>
<feature type="transmembrane region" description="Helical" evidence="7">
    <location>
        <begin position="64"/>
        <end position="86"/>
    </location>
</feature>
<evidence type="ECO:0000313" key="8">
    <source>
        <dbReference type="EMBL" id="KNC65648.1"/>
    </source>
</evidence>
<dbReference type="PANTHER" id="PTHR42865:SF7">
    <property type="entry name" value="PROTON_GLUTAMATE-ASPARTATE SYMPORTER"/>
    <property type="match status" value="1"/>
</dbReference>
<evidence type="ECO:0000313" key="9">
    <source>
        <dbReference type="Proteomes" id="UP000036850"/>
    </source>
</evidence>
<comment type="subcellular location">
    <subcellularLocation>
        <location evidence="1">Cell membrane</location>
        <topology evidence="1">Multi-pass membrane protein</topology>
    </subcellularLocation>
</comment>
<dbReference type="Proteomes" id="UP000036850">
    <property type="component" value="Unassembled WGS sequence"/>
</dbReference>
<feature type="transmembrane region" description="Helical" evidence="7">
    <location>
        <begin position="20"/>
        <end position="44"/>
    </location>
</feature>
<sequence length="450" mass="47641">MMTDSQTTNAPAGLLQKKRLWLQILIALALGISVGLLLSPQGAALVSHSAAMDIAQWVALPGRVFLALIQMVVIPLVLSSIILGIAGNKDTDFLKKVGMRILPYFVTTTFIAVMLGLAVVYLIEPGNYVDSGLFSAIVDQSVQVVATQATQTSIPDKVAAIIPANPTQSTLDKDMFAIVIYASFIGMALTTLADRRKTLMIDFMDGIQSVSLQIVNWAMLLAPFAVFGLLCDITIRIGVDALIGVSAYVATVLLGLAGLLIIYTLVASFVAKIHPLAFLQAIRSAQLLAFSTSSSAAVMPLSMRTAQEQLGVKKPIVQFIVPLGATINMDGTALYQVVAAIFLTQVFGVDLSVNQVVLLILTTVGASIGSPSTPGVGIVILASVLASFGIPAAGIALILGVDRILDMCRTVINVSGDLTACVVMNHWLKDELALTEREQTSTRMDDVITN</sequence>
<dbReference type="PATRIC" id="fig|43658.6.peg.3193"/>
<dbReference type="Pfam" id="PF00375">
    <property type="entry name" value="SDF"/>
    <property type="match status" value="1"/>
</dbReference>
<dbReference type="SUPFAM" id="SSF118215">
    <property type="entry name" value="Proton glutamate symport protein"/>
    <property type="match status" value="1"/>
</dbReference>
<evidence type="ECO:0000256" key="6">
    <source>
        <dbReference type="ARBA" id="ARBA00023136"/>
    </source>
</evidence>
<gene>
    <name evidence="8" type="ORF">AC626_21775</name>
</gene>
<dbReference type="GO" id="GO:0006835">
    <property type="term" value="P:dicarboxylic acid transport"/>
    <property type="evidence" value="ECO:0007669"/>
    <property type="project" value="TreeGrafter"/>
</dbReference>
<dbReference type="GO" id="GO:0005886">
    <property type="term" value="C:plasma membrane"/>
    <property type="evidence" value="ECO:0007669"/>
    <property type="project" value="UniProtKB-SubCell"/>
</dbReference>
<reference evidence="9" key="1">
    <citation type="submission" date="2015-07" db="EMBL/GenBank/DDBJ databases">
        <title>Draft genome sequence of a Pseudoalteromonas rubra strain, OCN096, isolated from Kaneohe Bay, Oahu, Hawaii.</title>
        <authorList>
            <person name="Beurmann S."/>
            <person name="Ushijima B."/>
            <person name="Belcaid M."/>
            <person name="Callahan S.M."/>
            <person name="Aeby G.S."/>
        </authorList>
    </citation>
    <scope>NUCLEOTIDE SEQUENCE [LARGE SCALE GENOMIC DNA]</scope>
    <source>
        <strain evidence="9">OCN096</strain>
    </source>
</reference>
<feature type="transmembrane region" description="Helical" evidence="7">
    <location>
        <begin position="241"/>
        <end position="266"/>
    </location>
</feature>
<evidence type="ECO:0000256" key="4">
    <source>
        <dbReference type="ARBA" id="ARBA00022692"/>
    </source>
</evidence>
<dbReference type="AlphaFoldDB" id="A0A0L0EP18"/>